<feature type="domain" description="Peptidase S8/S53" evidence="7">
    <location>
        <begin position="367"/>
        <end position="595"/>
    </location>
</feature>
<evidence type="ECO:0000313" key="9">
    <source>
        <dbReference type="Proteomes" id="UP000198356"/>
    </source>
</evidence>
<feature type="active site" description="Charge relay system" evidence="5">
    <location>
        <position position="555"/>
    </location>
</feature>
<dbReference type="Pfam" id="PF00082">
    <property type="entry name" value="Peptidase_S8"/>
    <property type="match status" value="1"/>
</dbReference>
<evidence type="ECO:0000259" key="7">
    <source>
        <dbReference type="Pfam" id="PF00082"/>
    </source>
</evidence>
<evidence type="ECO:0000256" key="5">
    <source>
        <dbReference type="PROSITE-ProRule" id="PRU01240"/>
    </source>
</evidence>
<sequence>MTLRRAAVLAALMLSAATVVAQKKVVKSQDDLPRFSYPVSGTATELLQSDDATFNVFAAKVKADVDSVLANYEIEDHATLRSLLETRNALQLLAGDEKGALETLAQVRDLEDKPDAKLLAGVRTRAMIQAHADTGKTSGPDFLQAYGKDYYTALSALPWAVVGNRVKEAKSSAQLASEQLYLGSVQAGIEPAVAKTHALSSDLAWGLINLRYAIKVVLPLKDVTVAVLTRDVAANNVPKPDIWESREVTLTAADKLTPVNVAIWDSGSDLALFPGRVYTDPHPKAPAEAHGLAFDLKAFPTTGYLLPLDAAQAKEYPGMRDELKGLSDMELSIDSPEATALKQKFASLKAAEVPAFIESLEFYSIYSHGTHVAGIASRGNPAIRLAAARITFDWHNVPLAPTDELVARSAVATKAYVAWFKAHGIRVVNMSWGGGPHDYEVALEKNGLGKDPAERKALAQKFFKVDHDTLYEAIKSAPEVLFICAAGNADSNSTFNEMIPSGLKLPNLLTVGAVDQAGDEASFTSYGDTVLVDADGYQVESVLPGGAKVRFSGTSMASPNTVNLAAKLLALDPKLTPEQVIHLIVAGATASEDGRRHNINPKASVALLKK</sequence>
<comment type="similarity">
    <text evidence="1 5">Belongs to the peptidase S8 family.</text>
</comment>
<dbReference type="EMBL" id="FZOU01000005">
    <property type="protein sequence ID" value="SNT21947.1"/>
    <property type="molecule type" value="Genomic_DNA"/>
</dbReference>
<dbReference type="PANTHER" id="PTHR43806:SF11">
    <property type="entry name" value="CEREVISIN-RELATED"/>
    <property type="match status" value="1"/>
</dbReference>
<evidence type="ECO:0000256" key="3">
    <source>
        <dbReference type="ARBA" id="ARBA00022801"/>
    </source>
</evidence>
<dbReference type="InterPro" id="IPR000209">
    <property type="entry name" value="Peptidase_S8/S53_dom"/>
</dbReference>
<feature type="chain" id="PRO_5013190016" evidence="6">
    <location>
        <begin position="22"/>
        <end position="610"/>
    </location>
</feature>
<gene>
    <name evidence="8" type="ORF">SAMN05421770_105230</name>
</gene>
<proteinExistence type="inferred from homology"/>
<protein>
    <submittedName>
        <fullName evidence="8">Subtilase family protein</fullName>
    </submittedName>
</protein>
<dbReference type="AlphaFoldDB" id="A0A239KUA3"/>
<dbReference type="InterPro" id="IPR036852">
    <property type="entry name" value="Peptidase_S8/S53_dom_sf"/>
</dbReference>
<dbReference type="RefSeq" id="WP_176441793.1">
    <property type="nucleotide sequence ID" value="NZ_FZOU01000005.1"/>
</dbReference>
<dbReference type="InterPro" id="IPR015500">
    <property type="entry name" value="Peptidase_S8_subtilisin-rel"/>
</dbReference>
<dbReference type="Proteomes" id="UP000198356">
    <property type="component" value="Unassembled WGS sequence"/>
</dbReference>
<keyword evidence="3 5" id="KW-0378">Hydrolase</keyword>
<organism evidence="8 9">
    <name type="scientific">Granulicella rosea</name>
    <dbReference type="NCBI Taxonomy" id="474952"/>
    <lineage>
        <taxon>Bacteria</taxon>
        <taxon>Pseudomonadati</taxon>
        <taxon>Acidobacteriota</taxon>
        <taxon>Terriglobia</taxon>
        <taxon>Terriglobales</taxon>
        <taxon>Acidobacteriaceae</taxon>
        <taxon>Granulicella</taxon>
    </lineage>
</organism>
<keyword evidence="4 5" id="KW-0720">Serine protease</keyword>
<name>A0A239KUA3_9BACT</name>
<keyword evidence="2 5" id="KW-0645">Protease</keyword>
<dbReference type="PRINTS" id="PR00723">
    <property type="entry name" value="SUBTILISIN"/>
</dbReference>
<feature type="active site" description="Charge relay system" evidence="5">
    <location>
        <position position="328"/>
    </location>
</feature>
<feature type="signal peptide" evidence="6">
    <location>
        <begin position="1"/>
        <end position="21"/>
    </location>
</feature>
<dbReference type="PROSITE" id="PS51892">
    <property type="entry name" value="SUBTILASE"/>
    <property type="match status" value="1"/>
</dbReference>
<dbReference type="SUPFAM" id="SSF52743">
    <property type="entry name" value="Subtilisin-like"/>
    <property type="match status" value="1"/>
</dbReference>
<keyword evidence="6" id="KW-0732">Signal</keyword>
<evidence type="ECO:0000256" key="6">
    <source>
        <dbReference type="SAM" id="SignalP"/>
    </source>
</evidence>
<feature type="active site" description="Charge relay system" evidence="5">
    <location>
        <position position="368"/>
    </location>
</feature>
<dbReference type="Gene3D" id="3.40.50.200">
    <property type="entry name" value="Peptidase S8/S53 domain"/>
    <property type="match status" value="1"/>
</dbReference>
<accession>A0A239KUA3</accession>
<evidence type="ECO:0000313" key="8">
    <source>
        <dbReference type="EMBL" id="SNT21947.1"/>
    </source>
</evidence>
<dbReference type="InterPro" id="IPR050131">
    <property type="entry name" value="Peptidase_S8_subtilisin-like"/>
</dbReference>
<evidence type="ECO:0000256" key="4">
    <source>
        <dbReference type="ARBA" id="ARBA00022825"/>
    </source>
</evidence>
<evidence type="ECO:0000256" key="2">
    <source>
        <dbReference type="ARBA" id="ARBA00022670"/>
    </source>
</evidence>
<keyword evidence="9" id="KW-1185">Reference proteome</keyword>
<dbReference type="PANTHER" id="PTHR43806">
    <property type="entry name" value="PEPTIDASE S8"/>
    <property type="match status" value="1"/>
</dbReference>
<evidence type="ECO:0000256" key="1">
    <source>
        <dbReference type="ARBA" id="ARBA00011073"/>
    </source>
</evidence>
<reference evidence="8 9" key="1">
    <citation type="submission" date="2017-06" db="EMBL/GenBank/DDBJ databases">
        <authorList>
            <person name="Kim H.J."/>
            <person name="Triplett B.A."/>
        </authorList>
    </citation>
    <scope>NUCLEOTIDE SEQUENCE [LARGE SCALE GENOMIC DNA]</scope>
    <source>
        <strain evidence="8 9">DSM 18704</strain>
    </source>
</reference>
<dbReference type="GO" id="GO:0006508">
    <property type="term" value="P:proteolysis"/>
    <property type="evidence" value="ECO:0007669"/>
    <property type="project" value="UniProtKB-KW"/>
</dbReference>
<dbReference type="GO" id="GO:0004252">
    <property type="term" value="F:serine-type endopeptidase activity"/>
    <property type="evidence" value="ECO:0007669"/>
    <property type="project" value="UniProtKB-UniRule"/>
</dbReference>